<evidence type="ECO:0000256" key="1">
    <source>
        <dbReference type="SAM" id="MobiDB-lite"/>
    </source>
</evidence>
<feature type="compositionally biased region" description="Low complexity" evidence="1">
    <location>
        <begin position="82"/>
        <end position="115"/>
    </location>
</feature>
<evidence type="ECO:0000313" key="3">
    <source>
        <dbReference type="Proteomes" id="UP000001312"/>
    </source>
</evidence>
<dbReference type="AlphaFoldDB" id="A7ERE0"/>
<dbReference type="InParanoid" id="A7ERE0"/>
<gene>
    <name evidence="2" type="ORF">SS1G_07894</name>
</gene>
<name>A7ERE0_SCLS1</name>
<reference evidence="3" key="1">
    <citation type="journal article" date="2011" name="PLoS Genet.">
        <title>Genomic analysis of the necrotrophic fungal pathogens Sclerotinia sclerotiorum and Botrytis cinerea.</title>
        <authorList>
            <person name="Amselem J."/>
            <person name="Cuomo C.A."/>
            <person name="van Kan J.A."/>
            <person name="Viaud M."/>
            <person name="Benito E.P."/>
            <person name="Couloux A."/>
            <person name="Coutinho P.M."/>
            <person name="de Vries R.P."/>
            <person name="Dyer P.S."/>
            <person name="Fillinger S."/>
            <person name="Fournier E."/>
            <person name="Gout L."/>
            <person name="Hahn M."/>
            <person name="Kohn L."/>
            <person name="Lapalu N."/>
            <person name="Plummer K.M."/>
            <person name="Pradier J.M."/>
            <person name="Quevillon E."/>
            <person name="Sharon A."/>
            <person name="Simon A."/>
            <person name="ten Have A."/>
            <person name="Tudzynski B."/>
            <person name="Tudzynski P."/>
            <person name="Wincker P."/>
            <person name="Andrew M."/>
            <person name="Anthouard V."/>
            <person name="Beever R.E."/>
            <person name="Beffa R."/>
            <person name="Benoit I."/>
            <person name="Bouzid O."/>
            <person name="Brault B."/>
            <person name="Chen Z."/>
            <person name="Choquer M."/>
            <person name="Collemare J."/>
            <person name="Cotton P."/>
            <person name="Danchin E.G."/>
            <person name="Da Silva C."/>
            <person name="Gautier A."/>
            <person name="Giraud C."/>
            <person name="Giraud T."/>
            <person name="Gonzalez C."/>
            <person name="Grossetete S."/>
            <person name="Guldener U."/>
            <person name="Henrissat B."/>
            <person name="Howlett B.J."/>
            <person name="Kodira C."/>
            <person name="Kretschmer M."/>
            <person name="Lappartient A."/>
            <person name="Leroch M."/>
            <person name="Levis C."/>
            <person name="Mauceli E."/>
            <person name="Neuveglise C."/>
            <person name="Oeser B."/>
            <person name="Pearson M."/>
            <person name="Poulain J."/>
            <person name="Poussereau N."/>
            <person name="Quesneville H."/>
            <person name="Rascle C."/>
            <person name="Schumacher J."/>
            <person name="Segurens B."/>
            <person name="Sexton A."/>
            <person name="Silva E."/>
            <person name="Sirven C."/>
            <person name="Soanes D.M."/>
            <person name="Talbot N.J."/>
            <person name="Templeton M."/>
            <person name="Yandava C."/>
            <person name="Yarden O."/>
            <person name="Zeng Q."/>
            <person name="Rollins J.A."/>
            <person name="Lebrun M.H."/>
            <person name="Dickman M."/>
        </authorList>
    </citation>
    <scope>NUCLEOTIDE SEQUENCE [LARGE SCALE GENOMIC DNA]</scope>
    <source>
        <strain evidence="3">ATCC 18683 / 1980 / Ss-1</strain>
    </source>
</reference>
<accession>A7ERE0</accession>
<evidence type="ECO:0000313" key="2">
    <source>
        <dbReference type="EMBL" id="EDN92032.1"/>
    </source>
</evidence>
<feature type="compositionally biased region" description="Polar residues" evidence="1">
    <location>
        <begin position="60"/>
        <end position="72"/>
    </location>
</feature>
<proteinExistence type="predicted"/>
<dbReference type="Proteomes" id="UP000001312">
    <property type="component" value="Unassembled WGS sequence"/>
</dbReference>
<feature type="compositionally biased region" description="Polar residues" evidence="1">
    <location>
        <begin position="41"/>
        <end position="53"/>
    </location>
</feature>
<protein>
    <submittedName>
        <fullName evidence="2">Uncharacterized protein</fullName>
    </submittedName>
</protein>
<feature type="region of interest" description="Disordered" evidence="1">
    <location>
        <begin position="1"/>
        <end position="150"/>
    </location>
</feature>
<organism evidence="2 3">
    <name type="scientific">Sclerotinia sclerotiorum (strain ATCC 18683 / 1980 / Ss-1)</name>
    <name type="common">White mold</name>
    <name type="synonym">Whetzelinia sclerotiorum</name>
    <dbReference type="NCBI Taxonomy" id="665079"/>
    <lineage>
        <taxon>Eukaryota</taxon>
        <taxon>Fungi</taxon>
        <taxon>Dikarya</taxon>
        <taxon>Ascomycota</taxon>
        <taxon>Pezizomycotina</taxon>
        <taxon>Leotiomycetes</taxon>
        <taxon>Helotiales</taxon>
        <taxon>Sclerotiniaceae</taxon>
        <taxon>Sclerotinia</taxon>
    </lineage>
</organism>
<dbReference type="EMBL" id="CH476630">
    <property type="protein sequence ID" value="EDN92032.1"/>
    <property type="molecule type" value="Genomic_DNA"/>
</dbReference>
<dbReference type="GeneID" id="5487549"/>
<dbReference type="KEGG" id="ssl:SS1G_07894"/>
<feature type="compositionally biased region" description="Polar residues" evidence="1">
    <location>
        <begin position="136"/>
        <end position="150"/>
    </location>
</feature>
<sequence length="150" mass="15093">MHQGNKYQRLHNLEPQPQDGLPSSTCDASTGTGTGYISGSPYATGSNNINNYGTGMLTGPYQNSTQTGTETGTAAMDSSPATTTDSTLKSITTSLFSSNNAPTSPSSSETPSQSTLIIAPPSSTSSTNGMGIAATGINSTTGAQQTTLSG</sequence>
<keyword evidence="3" id="KW-1185">Reference proteome</keyword>
<dbReference type="RefSeq" id="XP_001591268.1">
    <property type="nucleotide sequence ID" value="XM_001591218.1"/>
</dbReference>